<feature type="region of interest" description="Disordered" evidence="1">
    <location>
        <begin position="23"/>
        <end position="43"/>
    </location>
</feature>
<dbReference type="AlphaFoldDB" id="A0A8D8Z6Y0"/>
<evidence type="ECO:0000313" key="2">
    <source>
        <dbReference type="EMBL" id="CAG6741917.1"/>
    </source>
</evidence>
<feature type="region of interest" description="Disordered" evidence="1">
    <location>
        <begin position="89"/>
        <end position="114"/>
    </location>
</feature>
<dbReference type="EMBL" id="HBUF01430915">
    <property type="protein sequence ID" value="CAG6741917.1"/>
    <property type="molecule type" value="Transcribed_RNA"/>
</dbReference>
<sequence length="114" mass="13023">MCGSISYLGYSYIVRASHNNIPTQITTGTTTEHPSSRHSTQSLNLDVSPASSWFMRCSDSFNWKSPAYSPETLSDTNFTQKEKTNHCFYEPTRKKSQLERQKSLKFPLPKIPQN</sequence>
<evidence type="ECO:0000256" key="1">
    <source>
        <dbReference type="SAM" id="MobiDB-lite"/>
    </source>
</evidence>
<reference evidence="2" key="1">
    <citation type="submission" date="2021-05" db="EMBL/GenBank/DDBJ databases">
        <authorList>
            <person name="Alioto T."/>
            <person name="Alioto T."/>
            <person name="Gomez Garrido J."/>
        </authorList>
    </citation>
    <scope>NUCLEOTIDE SEQUENCE</scope>
</reference>
<name>A0A8D8Z6Y0_9HEMI</name>
<accession>A0A8D8Z6Y0</accession>
<proteinExistence type="predicted"/>
<organism evidence="2">
    <name type="scientific">Cacopsylla melanoneura</name>
    <dbReference type="NCBI Taxonomy" id="428564"/>
    <lineage>
        <taxon>Eukaryota</taxon>
        <taxon>Metazoa</taxon>
        <taxon>Ecdysozoa</taxon>
        <taxon>Arthropoda</taxon>
        <taxon>Hexapoda</taxon>
        <taxon>Insecta</taxon>
        <taxon>Pterygota</taxon>
        <taxon>Neoptera</taxon>
        <taxon>Paraneoptera</taxon>
        <taxon>Hemiptera</taxon>
        <taxon>Sternorrhyncha</taxon>
        <taxon>Psylloidea</taxon>
        <taxon>Psyllidae</taxon>
        <taxon>Psyllinae</taxon>
        <taxon>Cacopsylla</taxon>
    </lineage>
</organism>
<feature type="compositionally biased region" description="Basic and acidic residues" evidence="1">
    <location>
        <begin position="89"/>
        <end position="102"/>
    </location>
</feature>
<protein>
    <submittedName>
        <fullName evidence="2">Uncharacterized protein</fullName>
    </submittedName>
</protein>